<protein>
    <submittedName>
        <fullName evidence="1">Uncharacterized protein</fullName>
    </submittedName>
</protein>
<evidence type="ECO:0000313" key="1">
    <source>
        <dbReference type="EMBL" id="CAR63730.1"/>
    </source>
</evidence>
<dbReference type="EMBL" id="FM207869">
    <property type="protein sequence ID" value="CAR63730.1"/>
    <property type="molecule type" value="mRNA"/>
</dbReference>
<proteinExistence type="evidence at transcript level"/>
<reference evidence="1" key="1">
    <citation type="submission" date="2008-08" db="EMBL/GenBank/DDBJ databases">
        <authorList>
            <person name="Zhan X.M."/>
        </authorList>
    </citation>
    <scope>NUCLEOTIDE SEQUENCE</scope>
</reference>
<organism evidence="1">
    <name type="scientific">Angiostrongylus cantonensis</name>
    <name type="common">Rat lungworm</name>
    <dbReference type="NCBI Taxonomy" id="6313"/>
    <lineage>
        <taxon>Eukaryota</taxon>
        <taxon>Metazoa</taxon>
        <taxon>Ecdysozoa</taxon>
        <taxon>Nematoda</taxon>
        <taxon>Chromadorea</taxon>
        <taxon>Rhabditida</taxon>
        <taxon>Rhabditina</taxon>
        <taxon>Rhabditomorpha</taxon>
        <taxon>Strongyloidea</taxon>
        <taxon>Metastrongylidae</taxon>
        <taxon>Angiostrongylus</taxon>
    </lineage>
</organism>
<name>C7TNY7_ANGCA</name>
<reference evidence="1" key="2">
    <citation type="journal article" date="2009" name="BMC Mol. Biol.">
        <title>Preliminary molecular characterization of the human pathogen Angiostrongylus cantonensis.</title>
        <authorList>
            <person name="He H."/>
            <person name="Cheng M."/>
            <person name="Yang X."/>
            <person name="Meng J."/>
            <person name="He A."/>
            <person name="Zheng X."/>
            <person name="Li Z."/>
            <person name="Guo P."/>
            <person name="Pan Z."/>
            <person name="Zhan X."/>
        </authorList>
    </citation>
    <scope>NUCLEOTIDE SEQUENCE</scope>
</reference>
<sequence length="54" mass="6259">MVCHATIQLSSGVLLKKIRLGKMMKTPHREEQLWTIGSRIIDYDEDDDVETLDE</sequence>
<accession>C7TNY7</accession>
<dbReference type="AlphaFoldDB" id="C7TNY7"/>